<dbReference type="Proteomes" id="UP000325122">
    <property type="component" value="Unassembled WGS sequence"/>
</dbReference>
<feature type="region of interest" description="Disordered" evidence="1">
    <location>
        <begin position="99"/>
        <end position="154"/>
    </location>
</feature>
<keyword evidence="4" id="KW-1185">Reference proteome</keyword>
<dbReference type="AlphaFoldDB" id="A0A5M6ZR25"/>
<dbReference type="Pfam" id="PF13411">
    <property type="entry name" value="MerR_1"/>
    <property type="match status" value="1"/>
</dbReference>
<feature type="domain" description="HTH merR-type" evidence="2">
    <location>
        <begin position="11"/>
        <end position="79"/>
    </location>
</feature>
<sequence length="169" mass="18186">MSGKSPDAYRTISEAGEEAGLPTHVLRFWESKFAQLKPVKRAGGRRMYRPQDISLIKGLKRLLYEEGYTIKGAQKFLREQGVTSVAALGDSAGAMAAPVVDDAPDETPGLLFETPRAAPARRDEPETEPDTETAAGAGLTPGARQQAEAALSHVRAARARLNQALETRS</sequence>
<dbReference type="SUPFAM" id="SSF46955">
    <property type="entry name" value="Putative DNA-binding domain"/>
    <property type="match status" value="1"/>
</dbReference>
<accession>A0A5M6ZR25</accession>
<dbReference type="SMART" id="SM00422">
    <property type="entry name" value="HTH_MERR"/>
    <property type="match status" value="1"/>
</dbReference>
<evidence type="ECO:0000313" key="4">
    <source>
        <dbReference type="Proteomes" id="UP000325122"/>
    </source>
</evidence>
<dbReference type="GO" id="GO:0006355">
    <property type="term" value="P:regulation of DNA-templated transcription"/>
    <property type="evidence" value="ECO:0007669"/>
    <property type="project" value="InterPro"/>
</dbReference>
<dbReference type="InterPro" id="IPR009061">
    <property type="entry name" value="DNA-bd_dom_put_sf"/>
</dbReference>
<gene>
    <name evidence="3" type="ORF">F1654_01635</name>
</gene>
<evidence type="ECO:0000313" key="3">
    <source>
        <dbReference type="EMBL" id="KAA5804731.1"/>
    </source>
</evidence>
<dbReference type="GO" id="GO:0003677">
    <property type="term" value="F:DNA binding"/>
    <property type="evidence" value="ECO:0007669"/>
    <property type="project" value="InterPro"/>
</dbReference>
<dbReference type="Gene3D" id="1.10.1660.10">
    <property type="match status" value="1"/>
</dbReference>
<organism evidence="3 4">
    <name type="scientific">Alkalicaulis satelles</name>
    <dbReference type="NCBI Taxonomy" id="2609175"/>
    <lineage>
        <taxon>Bacteria</taxon>
        <taxon>Pseudomonadati</taxon>
        <taxon>Pseudomonadota</taxon>
        <taxon>Alphaproteobacteria</taxon>
        <taxon>Maricaulales</taxon>
        <taxon>Maricaulaceae</taxon>
        <taxon>Alkalicaulis</taxon>
    </lineage>
</organism>
<name>A0A5M6ZR25_9PROT</name>
<reference evidence="3 4" key="1">
    <citation type="submission" date="2019-09" db="EMBL/GenBank/DDBJ databases">
        <authorList>
            <person name="Kevbrin V."/>
            <person name="Grouzdev D.S."/>
        </authorList>
    </citation>
    <scope>NUCLEOTIDE SEQUENCE [LARGE SCALE GENOMIC DNA]</scope>
    <source>
        <strain evidence="3 4">G-192</strain>
    </source>
</reference>
<proteinExistence type="predicted"/>
<dbReference type="InterPro" id="IPR000551">
    <property type="entry name" value="MerR-type_HTH_dom"/>
</dbReference>
<evidence type="ECO:0000256" key="1">
    <source>
        <dbReference type="SAM" id="MobiDB-lite"/>
    </source>
</evidence>
<dbReference type="CDD" id="cd04765">
    <property type="entry name" value="HTH_MlrA-like_sg2"/>
    <property type="match status" value="1"/>
</dbReference>
<evidence type="ECO:0000259" key="2">
    <source>
        <dbReference type="PROSITE" id="PS50937"/>
    </source>
</evidence>
<dbReference type="PROSITE" id="PS50937">
    <property type="entry name" value="HTH_MERR_2"/>
    <property type="match status" value="1"/>
</dbReference>
<protein>
    <submittedName>
        <fullName evidence="3">MerR family transcriptional regulator</fullName>
    </submittedName>
</protein>
<dbReference type="RefSeq" id="WP_150021762.1">
    <property type="nucleotide sequence ID" value="NZ_VWOJ01000001.1"/>
</dbReference>
<comment type="caution">
    <text evidence="3">The sequence shown here is derived from an EMBL/GenBank/DDBJ whole genome shotgun (WGS) entry which is preliminary data.</text>
</comment>
<dbReference type="EMBL" id="VWOJ01000001">
    <property type="protein sequence ID" value="KAA5804731.1"/>
    <property type="molecule type" value="Genomic_DNA"/>
</dbReference>